<sequence length="188" mass="20880">MKTDWSKWRVFFCDERHVPYDDKDCTYTLYKNKLIDEHGVLSLDNIYPINPNVTVEQAAVEYTEKIRTVFPGSGLPRFDVLLLGMGPDGHTCSLFPGHPLLQEKDKIIAPISDSPKPPPSRVTMTLPVVNNSKCAIFASCGSGKADVVERILEGNESDPLPAARVRPTDGELIWILDKAAASKLKTQQ</sequence>
<dbReference type="NCBIfam" id="TIGR01198">
    <property type="entry name" value="pgl"/>
    <property type="match status" value="1"/>
</dbReference>
<name>A0ABQ9E3H1_TEGGR</name>
<dbReference type="CDD" id="cd01400">
    <property type="entry name" value="6PGL"/>
    <property type="match status" value="1"/>
</dbReference>
<comment type="caution">
    <text evidence="4">The sequence shown here is derived from an EMBL/GenBank/DDBJ whole genome shotgun (WGS) entry which is preliminary data.</text>
</comment>
<feature type="domain" description="Glucosamine/galactosamine-6-phosphate isomerase" evidence="3">
    <location>
        <begin position="3"/>
        <end position="174"/>
    </location>
</feature>
<dbReference type="InterPro" id="IPR037171">
    <property type="entry name" value="NagB/RpiA_transferase-like"/>
</dbReference>
<protein>
    <recommendedName>
        <fullName evidence="2">6-phosphogluconolactonase</fullName>
        <shortName evidence="2">6PGL</shortName>
        <ecNumber evidence="2">3.1.1.31</ecNumber>
    </recommendedName>
</protein>
<dbReference type="SUPFAM" id="SSF100950">
    <property type="entry name" value="NagB/RpiA/CoA transferase-like"/>
    <property type="match status" value="1"/>
</dbReference>
<proteinExistence type="inferred from homology"/>
<dbReference type="InterPro" id="IPR039104">
    <property type="entry name" value="6PGL"/>
</dbReference>
<accession>A0ABQ9E3H1</accession>
<keyword evidence="5" id="KW-1185">Reference proteome</keyword>
<comment type="function">
    <text evidence="2">Hydrolysis of 6-phosphogluconolactone to 6-phosphogluconate.</text>
</comment>
<dbReference type="EC" id="3.1.1.31" evidence="2"/>
<dbReference type="PANTHER" id="PTHR11054">
    <property type="entry name" value="6-PHOSPHOGLUCONOLACTONASE"/>
    <property type="match status" value="1"/>
</dbReference>
<dbReference type="PANTHER" id="PTHR11054:SF0">
    <property type="entry name" value="6-PHOSPHOGLUCONOLACTONASE"/>
    <property type="match status" value="1"/>
</dbReference>
<comment type="pathway">
    <text evidence="2">Carbohydrate degradation; pentose phosphate pathway; D-ribulose 5-phosphate from D-glucose 6-phosphate (oxidative stage): step 2/3.</text>
</comment>
<comment type="catalytic activity">
    <reaction evidence="2">
        <text>6-phospho-D-glucono-1,5-lactone + H2O = 6-phospho-D-gluconate + H(+)</text>
        <dbReference type="Rhea" id="RHEA:12556"/>
        <dbReference type="ChEBI" id="CHEBI:15377"/>
        <dbReference type="ChEBI" id="CHEBI:15378"/>
        <dbReference type="ChEBI" id="CHEBI:57955"/>
        <dbReference type="ChEBI" id="CHEBI:58759"/>
        <dbReference type="EC" id="3.1.1.31"/>
    </reaction>
</comment>
<dbReference type="Pfam" id="PF01182">
    <property type="entry name" value="Glucosamine_iso"/>
    <property type="match status" value="1"/>
</dbReference>
<dbReference type="Proteomes" id="UP001217089">
    <property type="component" value="Unassembled WGS sequence"/>
</dbReference>
<organism evidence="4 5">
    <name type="scientific">Tegillarca granosa</name>
    <name type="common">Malaysian cockle</name>
    <name type="synonym">Anadara granosa</name>
    <dbReference type="NCBI Taxonomy" id="220873"/>
    <lineage>
        <taxon>Eukaryota</taxon>
        <taxon>Metazoa</taxon>
        <taxon>Spiralia</taxon>
        <taxon>Lophotrochozoa</taxon>
        <taxon>Mollusca</taxon>
        <taxon>Bivalvia</taxon>
        <taxon>Autobranchia</taxon>
        <taxon>Pteriomorphia</taxon>
        <taxon>Arcoida</taxon>
        <taxon>Arcoidea</taxon>
        <taxon>Arcidae</taxon>
        <taxon>Tegillarca</taxon>
    </lineage>
</organism>
<comment type="similarity">
    <text evidence="1 2">Belongs to the glucosamine/galactosamine-6-phosphate isomerase family. 6-phosphogluconolactonase subfamily.</text>
</comment>
<evidence type="ECO:0000313" key="4">
    <source>
        <dbReference type="EMBL" id="KAJ8299988.1"/>
    </source>
</evidence>
<dbReference type="EMBL" id="JARBDR010000919">
    <property type="protein sequence ID" value="KAJ8299988.1"/>
    <property type="molecule type" value="Genomic_DNA"/>
</dbReference>
<evidence type="ECO:0000259" key="3">
    <source>
        <dbReference type="Pfam" id="PF01182"/>
    </source>
</evidence>
<evidence type="ECO:0000313" key="5">
    <source>
        <dbReference type="Proteomes" id="UP001217089"/>
    </source>
</evidence>
<gene>
    <name evidence="4" type="ORF">KUTeg_021507</name>
</gene>
<dbReference type="InterPro" id="IPR005900">
    <property type="entry name" value="6-phosphogluconolactonase_DevB"/>
</dbReference>
<dbReference type="Gene3D" id="3.40.50.1360">
    <property type="match status" value="1"/>
</dbReference>
<evidence type="ECO:0000256" key="1">
    <source>
        <dbReference type="ARBA" id="ARBA00010662"/>
    </source>
</evidence>
<keyword evidence="2" id="KW-0378">Hydrolase</keyword>
<reference evidence="4 5" key="1">
    <citation type="submission" date="2022-12" db="EMBL/GenBank/DDBJ databases">
        <title>Chromosome-level genome of Tegillarca granosa.</title>
        <authorList>
            <person name="Kim J."/>
        </authorList>
    </citation>
    <scope>NUCLEOTIDE SEQUENCE [LARGE SCALE GENOMIC DNA]</scope>
    <source>
        <strain evidence="4">Teg-2019</strain>
        <tissue evidence="4">Adductor muscle</tissue>
    </source>
</reference>
<evidence type="ECO:0000256" key="2">
    <source>
        <dbReference type="RuleBase" id="RU365095"/>
    </source>
</evidence>
<dbReference type="InterPro" id="IPR006148">
    <property type="entry name" value="Glc/Gal-6P_isomerase"/>
</dbReference>